<evidence type="ECO:0000313" key="3">
    <source>
        <dbReference type="Proteomes" id="UP000286050"/>
    </source>
</evidence>
<evidence type="ECO:0008006" key="4">
    <source>
        <dbReference type="Google" id="ProtNLM"/>
    </source>
</evidence>
<keyword evidence="1" id="KW-1133">Transmembrane helix</keyword>
<accession>A0A414FX16</accession>
<feature type="transmembrane region" description="Helical" evidence="1">
    <location>
        <begin position="46"/>
        <end position="68"/>
    </location>
</feature>
<organism evidence="2 3">
    <name type="scientific">Collinsella intestinalis</name>
    <dbReference type="NCBI Taxonomy" id="147207"/>
    <lineage>
        <taxon>Bacteria</taxon>
        <taxon>Bacillati</taxon>
        <taxon>Actinomycetota</taxon>
        <taxon>Coriobacteriia</taxon>
        <taxon>Coriobacteriales</taxon>
        <taxon>Coriobacteriaceae</taxon>
        <taxon>Collinsella</taxon>
    </lineage>
</organism>
<reference evidence="2 3" key="1">
    <citation type="submission" date="2018-08" db="EMBL/GenBank/DDBJ databases">
        <title>A genome reference for cultivated species of the human gut microbiota.</title>
        <authorList>
            <person name="Zou Y."/>
            <person name="Xue W."/>
            <person name="Luo G."/>
        </authorList>
    </citation>
    <scope>NUCLEOTIDE SEQUENCE [LARGE SCALE GENOMIC DNA]</scope>
    <source>
        <strain evidence="2 3">AM30-5LB</strain>
    </source>
</reference>
<proteinExistence type="predicted"/>
<comment type="caution">
    <text evidence="2">The sequence shown here is derived from an EMBL/GenBank/DDBJ whole genome shotgun (WGS) entry which is preliminary data.</text>
</comment>
<dbReference type="Proteomes" id="UP000286050">
    <property type="component" value="Unassembled WGS sequence"/>
</dbReference>
<feature type="transmembrane region" description="Helical" evidence="1">
    <location>
        <begin position="7"/>
        <end position="26"/>
    </location>
</feature>
<dbReference type="EMBL" id="QSJI01000003">
    <property type="protein sequence ID" value="RHD56046.1"/>
    <property type="molecule type" value="Genomic_DNA"/>
</dbReference>
<dbReference type="RefSeq" id="WP_118271898.1">
    <property type="nucleotide sequence ID" value="NZ_QSJI01000003.1"/>
</dbReference>
<keyword evidence="1" id="KW-0472">Membrane</keyword>
<protein>
    <recommendedName>
        <fullName evidence="4">Alkaline shock response membrane anchor protein AmaP</fullName>
    </recommendedName>
</protein>
<evidence type="ECO:0000313" key="2">
    <source>
        <dbReference type="EMBL" id="RHD56046.1"/>
    </source>
</evidence>
<dbReference type="AlphaFoldDB" id="A0A414FX16"/>
<gene>
    <name evidence="2" type="ORF">DW787_05030</name>
</gene>
<keyword evidence="1" id="KW-0812">Transmembrane</keyword>
<name>A0A414FX16_9ACTN</name>
<evidence type="ECO:0000256" key="1">
    <source>
        <dbReference type="SAM" id="Phobius"/>
    </source>
</evidence>
<sequence length="178" mass="19238">MRRMRKIGVVLYLIAAVVVVGLFVGSQFGPHTDRFNALLAVPWVRVLAFACVCVVLIQMAVLLIAAIADKPEPAFLRLAGDAQIEVALPALVSISRTAAECDDVLIEEVGAHVRGRDRSEVHLEIEAIALVDGDLATLGQDMQGRVQRACEQMLGVPGVSVRVRFLPSKTVIVTREVC</sequence>